<accession>A0A0N7L7W3</accession>
<dbReference type="EMBL" id="CCYD01002887">
    <property type="protein sequence ID" value="CEG48195.1"/>
    <property type="molecule type" value="Genomic_DNA"/>
</dbReference>
<dbReference type="Proteomes" id="UP000054928">
    <property type="component" value="Unassembled WGS sequence"/>
</dbReference>
<dbReference type="AlphaFoldDB" id="A0A0N7L7W3"/>
<organism evidence="1 2">
    <name type="scientific">Plasmopara halstedii</name>
    <name type="common">Downy mildew of sunflower</name>
    <dbReference type="NCBI Taxonomy" id="4781"/>
    <lineage>
        <taxon>Eukaryota</taxon>
        <taxon>Sar</taxon>
        <taxon>Stramenopiles</taxon>
        <taxon>Oomycota</taxon>
        <taxon>Peronosporomycetes</taxon>
        <taxon>Peronosporales</taxon>
        <taxon>Peronosporaceae</taxon>
        <taxon>Plasmopara</taxon>
    </lineage>
</organism>
<dbReference type="RefSeq" id="XP_024584564.1">
    <property type="nucleotide sequence ID" value="XM_024719247.1"/>
</dbReference>
<sequence>MITFFLRWRLKHIAKPGGGRRKSLFKRVFTTLIIPENCSVVEEIVSEEDDAIIDDRAQWTR</sequence>
<dbReference type="GeneID" id="36400720"/>
<reference evidence="2" key="1">
    <citation type="submission" date="2014-09" db="EMBL/GenBank/DDBJ databases">
        <authorList>
            <person name="Sharma Rahul"/>
            <person name="Thines Marco"/>
        </authorList>
    </citation>
    <scope>NUCLEOTIDE SEQUENCE [LARGE SCALE GENOMIC DNA]</scope>
</reference>
<evidence type="ECO:0000313" key="1">
    <source>
        <dbReference type="EMBL" id="CEG48195.1"/>
    </source>
</evidence>
<proteinExistence type="predicted"/>
<name>A0A0N7L7W3_PLAHL</name>
<evidence type="ECO:0000313" key="2">
    <source>
        <dbReference type="Proteomes" id="UP000054928"/>
    </source>
</evidence>
<keyword evidence="2" id="KW-1185">Reference proteome</keyword>
<protein>
    <submittedName>
        <fullName evidence="1">Uncharacterized protein</fullName>
    </submittedName>
</protein>